<dbReference type="SMART" id="SM00406">
    <property type="entry name" value="IGv"/>
    <property type="match status" value="11"/>
</dbReference>
<keyword evidence="9" id="KW-0393">Immunoglobulin domain</keyword>
<accession>A0ABD6EAU7</accession>
<comment type="caution">
    <text evidence="12">The sequence shown here is derived from an EMBL/GenBank/DDBJ whole genome shotgun (WGS) entry which is preliminary data.</text>
</comment>
<feature type="domain" description="Ig-like" evidence="11">
    <location>
        <begin position="3136"/>
        <end position="3227"/>
    </location>
</feature>
<dbReference type="GO" id="GO:0019899">
    <property type="term" value="F:enzyme binding"/>
    <property type="evidence" value="ECO:0007669"/>
    <property type="project" value="UniProtKB-ARBA"/>
</dbReference>
<dbReference type="InterPro" id="IPR013783">
    <property type="entry name" value="Ig-like_fold"/>
</dbReference>
<feature type="domain" description="Ig-like" evidence="11">
    <location>
        <begin position="4211"/>
        <end position="4301"/>
    </location>
</feature>
<comment type="similarity">
    <text evidence="2">Belongs to the protein kinase superfamily. CAMK Ser/Thr protein kinase family.</text>
</comment>
<keyword evidence="4" id="KW-0963">Cytoplasm</keyword>
<feature type="domain" description="Ig-like" evidence="11">
    <location>
        <begin position="2842"/>
        <end position="2932"/>
    </location>
</feature>
<dbReference type="InterPro" id="IPR003599">
    <property type="entry name" value="Ig_sub"/>
</dbReference>
<evidence type="ECO:0000256" key="10">
    <source>
        <dbReference type="SAM" id="MobiDB-lite"/>
    </source>
</evidence>
<feature type="domain" description="Ig-like" evidence="11">
    <location>
        <begin position="4317"/>
        <end position="4406"/>
    </location>
</feature>
<dbReference type="FunFam" id="2.60.40.10:FF:001436">
    <property type="entry name" value="Muscle M-line assembly protein unc-89"/>
    <property type="match status" value="1"/>
</dbReference>
<dbReference type="SUPFAM" id="SSF48726">
    <property type="entry name" value="Immunoglobulin"/>
    <property type="match status" value="47"/>
</dbReference>
<feature type="domain" description="Ig-like" evidence="11">
    <location>
        <begin position="1322"/>
        <end position="1410"/>
    </location>
</feature>
<feature type="domain" description="Ig-like" evidence="11">
    <location>
        <begin position="3917"/>
        <end position="4009"/>
    </location>
</feature>
<evidence type="ECO:0000259" key="11">
    <source>
        <dbReference type="PROSITE" id="PS50835"/>
    </source>
</evidence>
<feature type="domain" description="Ig-like" evidence="11">
    <location>
        <begin position="4528"/>
        <end position="4614"/>
    </location>
</feature>
<dbReference type="FunFam" id="2.60.40.10:FF:000032">
    <property type="entry name" value="palladin isoform X1"/>
    <property type="match status" value="3"/>
</dbReference>
<evidence type="ECO:0000256" key="8">
    <source>
        <dbReference type="ARBA" id="ARBA00023179"/>
    </source>
</evidence>
<gene>
    <name evidence="12" type="ORF">AB6A40_001973</name>
</gene>
<feature type="domain" description="Ig-like" evidence="11">
    <location>
        <begin position="2141"/>
        <end position="2334"/>
    </location>
</feature>
<feature type="domain" description="Ig-like" evidence="11">
    <location>
        <begin position="3233"/>
        <end position="3323"/>
    </location>
</feature>
<dbReference type="InterPro" id="IPR013106">
    <property type="entry name" value="Ig_V-set"/>
</dbReference>
<feature type="domain" description="Ig-like" evidence="11">
    <location>
        <begin position="578"/>
        <end position="666"/>
    </location>
</feature>
<feature type="domain" description="Ig-like" evidence="11">
    <location>
        <begin position="1418"/>
        <end position="1509"/>
    </location>
</feature>
<feature type="domain" description="Ig-like" evidence="11">
    <location>
        <begin position="2342"/>
        <end position="2432"/>
    </location>
</feature>
<dbReference type="GO" id="GO:0045214">
    <property type="term" value="P:sarcomere organization"/>
    <property type="evidence" value="ECO:0007669"/>
    <property type="project" value="UniProtKB-ARBA"/>
</dbReference>
<feature type="domain" description="Ig-like" evidence="11">
    <location>
        <begin position="1224"/>
        <end position="1312"/>
    </location>
</feature>
<feature type="domain" description="Ig-like" evidence="11">
    <location>
        <begin position="376"/>
        <end position="467"/>
    </location>
</feature>
<dbReference type="FunFam" id="2.60.40.10:FF:001409">
    <property type="entry name" value="Muscle M-line assembly protein unc-89"/>
    <property type="match status" value="1"/>
</dbReference>
<dbReference type="Proteomes" id="UP001608902">
    <property type="component" value="Unassembled WGS sequence"/>
</dbReference>
<dbReference type="SMART" id="SM00408">
    <property type="entry name" value="IGc2"/>
    <property type="match status" value="44"/>
</dbReference>
<feature type="domain" description="Ig-like" evidence="11">
    <location>
        <begin position="1708"/>
        <end position="1797"/>
    </location>
</feature>
<feature type="domain" description="Ig-like" evidence="11">
    <location>
        <begin position="3331"/>
        <end position="3422"/>
    </location>
</feature>
<feature type="domain" description="Ig-like" evidence="11">
    <location>
        <begin position="3428"/>
        <end position="3518"/>
    </location>
</feature>
<feature type="domain" description="Ig-like" evidence="11">
    <location>
        <begin position="3623"/>
        <end position="3711"/>
    </location>
</feature>
<feature type="domain" description="Ig-like" evidence="11">
    <location>
        <begin position="180"/>
        <end position="268"/>
    </location>
</feature>
<feature type="domain" description="Ig-like" evidence="11">
    <location>
        <begin position="3721"/>
        <end position="3811"/>
    </location>
</feature>
<keyword evidence="5" id="KW-0732">Signal</keyword>
<feature type="domain" description="Ig-like" evidence="11">
    <location>
        <begin position="2744"/>
        <end position="2834"/>
    </location>
</feature>
<evidence type="ECO:0000256" key="1">
    <source>
        <dbReference type="ARBA" id="ARBA00004161"/>
    </source>
</evidence>
<dbReference type="PANTHER" id="PTHR45080:SF8">
    <property type="entry name" value="IG-LIKE DOMAIN-CONTAINING PROTEIN"/>
    <property type="match status" value="1"/>
</dbReference>
<evidence type="ECO:0000256" key="9">
    <source>
        <dbReference type="ARBA" id="ARBA00023319"/>
    </source>
</evidence>
<dbReference type="CDD" id="cd00096">
    <property type="entry name" value="Ig"/>
    <property type="match status" value="3"/>
</dbReference>
<feature type="domain" description="Ig-like" evidence="11">
    <location>
        <begin position="280"/>
        <end position="368"/>
    </location>
</feature>
<feature type="domain" description="Ig-like" evidence="11">
    <location>
        <begin position="3038"/>
        <end position="3128"/>
    </location>
</feature>
<feature type="domain" description="Ig-like" evidence="11">
    <location>
        <begin position="1611"/>
        <end position="1700"/>
    </location>
</feature>
<dbReference type="SMART" id="SM00409">
    <property type="entry name" value="IG"/>
    <property type="match status" value="47"/>
</dbReference>
<evidence type="ECO:0000313" key="12">
    <source>
        <dbReference type="EMBL" id="MFH4975264.1"/>
    </source>
</evidence>
<keyword evidence="3" id="KW-0728">SH3 domain</keyword>
<feature type="domain" description="Ig-like" evidence="11">
    <location>
        <begin position="4015"/>
        <end position="4105"/>
    </location>
</feature>
<dbReference type="GO" id="GO:0060298">
    <property type="term" value="P:positive regulation of sarcomere organization"/>
    <property type="evidence" value="ECO:0007669"/>
    <property type="project" value="UniProtKB-ARBA"/>
</dbReference>
<evidence type="ECO:0000313" key="13">
    <source>
        <dbReference type="Proteomes" id="UP001608902"/>
    </source>
</evidence>
<dbReference type="GO" id="GO:0040017">
    <property type="term" value="P:positive regulation of locomotion"/>
    <property type="evidence" value="ECO:0007669"/>
    <property type="project" value="UniProtKB-ARBA"/>
</dbReference>
<keyword evidence="8" id="KW-0514">Muscle protein</keyword>
<dbReference type="PROSITE" id="PS50835">
    <property type="entry name" value="IG_LIKE"/>
    <property type="match status" value="41"/>
</dbReference>
<dbReference type="FunFam" id="2.60.40.10:FF:000425">
    <property type="entry name" value="Myosin light chain kinase"/>
    <property type="match status" value="18"/>
</dbReference>
<dbReference type="InterPro" id="IPR013098">
    <property type="entry name" value="Ig_I-set"/>
</dbReference>
<dbReference type="FunFam" id="2.60.40.10:FF:000107">
    <property type="entry name" value="Myosin, light chain kinase a"/>
    <property type="match status" value="13"/>
</dbReference>
<keyword evidence="13" id="KW-1185">Reference proteome</keyword>
<feature type="domain" description="Ig-like" evidence="11">
    <location>
        <begin position="3819"/>
        <end position="3909"/>
    </location>
</feature>
<feature type="domain" description="Ig-like" evidence="11">
    <location>
        <begin position="2440"/>
        <end position="2530"/>
    </location>
</feature>
<keyword evidence="6" id="KW-0677">Repeat</keyword>
<feature type="domain" description="Ig-like" evidence="11">
    <location>
        <begin position="4422"/>
        <end position="4511"/>
    </location>
</feature>
<feature type="region of interest" description="Disordered" evidence="10">
    <location>
        <begin position="30"/>
        <end position="56"/>
    </location>
</feature>
<proteinExistence type="inferred from homology"/>
<dbReference type="GO" id="GO:0031672">
    <property type="term" value="C:A band"/>
    <property type="evidence" value="ECO:0007669"/>
    <property type="project" value="UniProtKB-SubCell"/>
</dbReference>
<evidence type="ECO:0000256" key="4">
    <source>
        <dbReference type="ARBA" id="ARBA00022490"/>
    </source>
</evidence>
<dbReference type="FunFam" id="2.60.40.10:FF:000344">
    <property type="entry name" value="Muscle M-line assembly protein unc-89"/>
    <property type="match status" value="3"/>
</dbReference>
<evidence type="ECO:0000256" key="5">
    <source>
        <dbReference type="ARBA" id="ARBA00022729"/>
    </source>
</evidence>
<evidence type="ECO:0000256" key="7">
    <source>
        <dbReference type="ARBA" id="ARBA00023157"/>
    </source>
</evidence>
<feature type="domain" description="Ig-like" evidence="11">
    <location>
        <begin position="479"/>
        <end position="567"/>
    </location>
</feature>
<keyword evidence="7" id="KW-1015">Disulfide bond</keyword>
<evidence type="ECO:0000256" key="6">
    <source>
        <dbReference type="ARBA" id="ARBA00022737"/>
    </source>
</evidence>
<dbReference type="EMBL" id="JBGFUD010000806">
    <property type="protein sequence ID" value="MFH4975264.1"/>
    <property type="molecule type" value="Genomic_DNA"/>
</dbReference>
<evidence type="ECO:0000256" key="2">
    <source>
        <dbReference type="ARBA" id="ARBA00006692"/>
    </source>
</evidence>
<evidence type="ECO:0000256" key="3">
    <source>
        <dbReference type="ARBA" id="ARBA00022443"/>
    </source>
</evidence>
<dbReference type="InterPro" id="IPR050958">
    <property type="entry name" value="Cell_Adh-Cytoskel_Orgn"/>
</dbReference>
<feature type="domain" description="Ig-like" evidence="11">
    <location>
        <begin position="4631"/>
        <end position="4720"/>
    </location>
</feature>
<reference evidence="12 13" key="1">
    <citation type="submission" date="2024-08" db="EMBL/GenBank/DDBJ databases">
        <title>Gnathostoma spinigerum genome.</title>
        <authorList>
            <person name="Gonzalez-Bertolin B."/>
            <person name="Monzon S."/>
            <person name="Zaballos A."/>
            <person name="Jimenez P."/>
            <person name="Dekumyoy P."/>
            <person name="Varona S."/>
            <person name="Cuesta I."/>
            <person name="Sumanam S."/>
            <person name="Adisakwattana P."/>
            <person name="Gasser R.B."/>
            <person name="Hernandez-Gonzalez A."/>
            <person name="Young N.D."/>
            <person name="Perteguer M.J."/>
        </authorList>
    </citation>
    <scope>NUCLEOTIDE SEQUENCE [LARGE SCALE GENOMIC DNA]</scope>
    <source>
        <strain evidence="12">AL3</strain>
        <tissue evidence="12">Liver</tissue>
    </source>
</reference>
<dbReference type="InterPro" id="IPR007110">
    <property type="entry name" value="Ig-like_dom"/>
</dbReference>
<dbReference type="Gene3D" id="2.60.40.10">
    <property type="entry name" value="Immunoglobulins"/>
    <property type="match status" value="47"/>
</dbReference>
<organism evidence="12 13">
    <name type="scientific">Gnathostoma spinigerum</name>
    <dbReference type="NCBI Taxonomy" id="75299"/>
    <lineage>
        <taxon>Eukaryota</taxon>
        <taxon>Metazoa</taxon>
        <taxon>Ecdysozoa</taxon>
        <taxon>Nematoda</taxon>
        <taxon>Chromadorea</taxon>
        <taxon>Rhabditida</taxon>
        <taxon>Spirurina</taxon>
        <taxon>Gnathostomatomorpha</taxon>
        <taxon>Gnathostomatoidea</taxon>
        <taxon>Gnathostomatidae</taxon>
        <taxon>Gnathostoma</taxon>
    </lineage>
</organism>
<feature type="domain" description="Ig-like" evidence="11">
    <location>
        <begin position="1517"/>
        <end position="1605"/>
    </location>
</feature>
<dbReference type="InterPro" id="IPR036179">
    <property type="entry name" value="Ig-like_dom_sf"/>
</dbReference>
<feature type="domain" description="Ig-like" evidence="11">
    <location>
        <begin position="2548"/>
        <end position="2636"/>
    </location>
</feature>
<name>A0ABD6EAU7_9BILA</name>
<feature type="domain" description="Ig-like" evidence="11">
    <location>
        <begin position="4737"/>
        <end position="4827"/>
    </location>
</feature>
<feature type="domain" description="Ig-like" evidence="11">
    <location>
        <begin position="2939"/>
        <end position="3030"/>
    </location>
</feature>
<comment type="subcellular location">
    <subcellularLocation>
        <location evidence="1">Cytoplasm</location>
        <location evidence="1">Myofibril</location>
        <location evidence="1">Sarcomere</location>
        <location evidence="1">A band</location>
    </subcellularLocation>
</comment>
<dbReference type="Pfam" id="PF07679">
    <property type="entry name" value="I-set"/>
    <property type="match status" value="47"/>
</dbReference>
<feature type="domain" description="Ig-like" evidence="11">
    <location>
        <begin position="4113"/>
        <end position="4203"/>
    </location>
</feature>
<dbReference type="FunFam" id="2.60.40.10:FF:000345">
    <property type="entry name" value="Muscle M-line assembly protein unc-89"/>
    <property type="match status" value="2"/>
</dbReference>
<dbReference type="PANTHER" id="PTHR45080">
    <property type="entry name" value="CONTACTIN 5"/>
    <property type="match status" value="1"/>
</dbReference>
<dbReference type="InterPro" id="IPR003598">
    <property type="entry name" value="Ig_sub2"/>
</dbReference>
<sequence length="4869" mass="536253">MSVVISTKKRVLYVIELTETEEGGLELVDPSWCPEEGTPRRKIRSPPVISPTASTTSLYSGGSSSIDWTTTGTTLDMQGTRVTRTQYGFRTLQESSAKMCLKVTGYPLPDITWYKDDELLHEDDRRTFYSDEDGFFALTIDPVQVDDTGRYTCMATNEYGQASTSAFFRVLKVEKEPAAPAFVTPLRDLEVKEGEVASFECEVEGWPEPELLWLVDDQPLRPSHDFRLEYDGLSAKLEIRDVQPEDTGVYAVRIKNEYGAAESNAKLTVQPDPDKNHVAPEFQAVIEDIECDEGDTVKFKAVLTGDPYPDVMWLVNGIPLSESDKIKFICEDGICIVTINDVSRHFDGTITCQGTNRLGTKSCDARLKVRIPQAPPQFDRPLEDVKVMCGNSFTLECNVSGYPEPDVKFFLNGKLLVSGENGVVITCRENINYRIMVTYADVDKHSGDVLCTAVNKLGQAECRARIVVDVPDEESRSAPSFLKDLEDQTVKFGERAVFETTTAGNPNPEVTWFVNGKQLSDGDHGVRIETISNTEHRLVLDSTLFAGTVMCRAQNVVGRFETKATLTVEEPEKPKKAPTFVEKLCDTSSVEESTVILEVRVEAQPEAKLKWILNDVELQESENVKIREFAGSWKLELHNVRLDQSGKIKCVAENSEGSAETSAQLMVTRKSCQPKFDRRPGNVVAQRGSTVKFEAHADAVPEPEYSWSIDGRKVRDYTSGSKVEFVNGVSILTIDTSIISSSTISVIAENSQGVDETGARLTVEERPAETAIEGEERPLESPIPDLVEQAGEEEGEISVATEGGEFKAILKEEIIVHEITKVEDKPTVTEVEMKPPKIVQPITDQIVPKGEEARFETVIEAAETVEWYSNGQKLENIMPGIVITADDNFHFRLTIDSTQYAGTILVKAVNTAGTIEENAQLKFTEKVPTGLLPEFTKKLENVKLEVGQTLVLEVSTTQSVPITWTLNGKVLQDGVDRVSIINRETVSILEIRDISTSHDGTVTAMARNEVGEVTTVSRVIVEEKTEAAKIVEGPTSVSVKETEDVMFTVKAVGYPAPTIEWSLNDIPILPVTGHISIESADGRHSLKIERIQLKEAGNLTVTARNVYGKDSKTASVTVTPVTNAPIFKVRLADQVVKEGEPIRWDVSLEKPDNLVKLSWYLNDRPLVDNENVKIVDHGDGSYHLTIAKAILDMTGSITCRAALETGESSECRASIEVKPSPKPPEFTKRIQDHITFVDESVKFSAVVEGRPMPEVTWYLNDKQIISSDDIRVKYEESTGKTSIRIFKPKKEDSGKVTLKVKNDSGEAECSAQLIVEARTEPPRFLVDLVSRQVKEGESAKFYVEVVGTPSPDVNWFLNDNAIISSSAIEVIDDGNKHTLIFNSVDLGDGGEVSCEAKNSVGLKKQFATLKVREVGEAPTFSKNLEDRLVAEGEEIVMETKLTRVKPKPEIVWLRDGKPITDSRFVTSEDKDGVHRLTISKAEMRDQCRITFRAENKFGCADSSASIGVTKKRPEAKPKFLSDIAPLTVTEGDTLEAKVLISGDPTPFVKWYINDQLVVSTEDTEIKSENGVFSLKIHGCTRDMTGTIKCVAYNKAGEATTKGSLTVVAPIPVEFETTLCDATCREGDTLKLKAVLLGEPTPVVSWYINSKKLEESQNIKIDSSEGTYTVTIRNITCDYSGKVLCEAVNEFGTATSEAMLLVLPRGEPPDFIEWLSNVKARQGSRVTHKVVFTGDPRPKLTWFINGAVVTEDENISIVTDNTTSTLTIKSFNPDKHVGEIICKAENDAGEVSCTASMGRYTSDMFSESESEIMGEEVVDFEETFEEIIERTETKVTTEISRTPTPINAPKFITKLKDLKVSRGKQAIFECVVPDTKGIVCKWLKDGKEVQLITRIRVQTRTIEGFTTNELIIENVGDEDAGKYTVVIENDSGKATCEANLTVIESLVKPAARQPEFVISLQDKTPKASEKVVLECKVTGEPEPTIRWYHEEKVVIEEERRVRIESEGGVQRLTIHACDIDDQGKYKCVAENIAGRSETSCSVDVQAEAPKFMHHIVDKELEVGDRLSLECSVKGIPQPVVQFFTETERIVSDEHISVEHDITNTHWRIVIEKTTEKDFRRYRAVARNSAGQTESVAEVRRKPKADVYRFDMGLKKTTVRKGDTLTLIVKISGHPKPTVKWSKDGRAIREDGSRVTATVEEDGTFILTIKNADIGDVGKYSAEIVESEKKETTTAEVFVIESIDQPYFKQCLSEVTIKERETSQLKVTVVSQQQPIVKWFKDGTAVNVDNIHYISKTEEDGSHVLIIKDARIEDAGMYSCKASTPSGECETAAKVTIEEVLILPEFTQKLQALTVKEGTTSQLKVTVIGKPIPIVEWCKDGQPVITDKDHTVTKDEEHGIYILTIKNANNEDAGIYSCKATNKGGIAEVAATFTVVQDIAAPEFTEKLHPIKATENETVELKVTVMGQPQPEVEWLKDGVPINIDNTHIIEKKDENGAHVLIVKNVEMKDAGIYACRATNVGGYSEVQTNFYVVEEVRTTFIATKKVIAPMFTQKLEPVTINENETVELRVTVMGEPEPDVTWLKDNVPLVVDSTHIISRMEGNGVYSLTIKEAQKTDAGMYTCRATNAGGSAEIRISFAVIQETKAPSFTEKLYPIITTEHENVELKVSVSGTPQPEITWLKDGSPISIDNIHIIERKDENGRRVLIIKDVQKADAGIYSCKAVNAGGSAEVRTSFAVEEFTKLPQFVNVPGGISVVENQTAEITVTIVGEPQPVVTWLKDGKPVSIDNVHTISKKDDKGNYSLVIKEARKNDSGTYTCQATSESGTTKTEIKFIVEIMAKPPQFTQRIENLRIKEQETAEITVTVVGTPTPQVEWFKDGARIVPDNTHVITKHDEIDKFVLIINDALTVDEGRYVCKATNSAGTSEMTVNISVEKSKEPPLFKQGLRDTQVLESEAVELSVIVTGSPSPTIEWLKDGVPINIDNVHIIEKKEEIGTYTLIIKEATAKDEGTYSCKATNAAGTTESVAKVGVTATVMAPEFTQKEEDIRITEHSTTEIAVILMGTPEAQVEWFKDGVPVTIDETHLISKKEEDGKFILVIQNARTEDAGTYTCRATNAAGASEMKINITIEKSEGVPEFVEKLTNVEVLERQTAELSVTVAGSPISVEWFKNGVPVNIDNIHVIEKKEESGTYTLIIKEATAKDEGTYSCKATNALGTTESVAKFAVTTITVAPEFTQKEEDIRITEHSTTEIAVTLMGAPEAQVEWFKDGVPLTVDETHLISKKEEDGKFILVIQNARTEDAGTYTCRATNAAGASEMKINITIEKSEGVPEFVEKLKNVEVLERQTAELSVTVAGSPISVEWFKDGVPVNIDNVHVIEKKEECGNYTLVIKEATRKDEGTYSCKATNALGTTESVAKFAVTTTTVTPEFTQKEEDIRVTEHSTTEIAVTLMGAPEAQVEWFKDGVPVTIDETHLISKKEEDGKFILVIQNARTEDAGTYTCRATSESGTSEVKVNVTVEKAEVVPEFVEKLTNVEVLERQTAELSVTVAGSPISVEWFKDGVPVSIDNVHIMEKKGESGTYTLIINETTAKDEGTYSCKATNAMGTAESMATVAVTTVIVAPEFSEKVENIEVTEHTSTEISVTVMGTPTVQVEWLKDGIPVSVDETRMITRKEEGGKFTLIIRDVEVKDAGVYTCRATNVGGKAEVEVSLAVEKIEQRPQFVEKLKHVETAEHETAELTVTVTGTPAPVVLWLRDEVPISIDNTHFIERRQESGTFTLVINDVTVKDAGTYTCKATNAVGTSESEAKLAVVTTVMAPEFSGKLEDVLAAETETTEISVTVVGQPQPKIEWFKDGQKVIIDNVHLFEKEYEGGVHTLIIKECRTTDAGHYTCKATNAGGIATIETNIAITSTMKAPEFGDSLKIVSVAEKETGQITVTVAGSPAPTVEWFKDSQPVVIDKTHFIKKDEENGIHTLIIKEATVKDAGIYSCVASNLAGSAEIATKFAVESKLTAPEFTDLLGDVNIEEYETAHLTASVIGMPQPEVKWFKDGFPVNIDNVRIIARQDDSGHCTLVIKQSRLEDTGTYTCRATNAAGTEESSAIFAVEEVLEMPQFTSELTDVSVRASESATLSVTATGKPEPNVVWLKDSQPINIDNLHVLSKKDDQGRYTLVIKNASIEDAGIYSCKAVNKAGEVETQAHFGVAEEFFQPEFTEKLTEFNAIEGEEVRLSCTVVGKPEPQVKWLKDNVEISIDNEHVIVKKDESGHHTLEISCVSREDAGLYTCEAENVVGTDSTQAELKFPKYGFEKLKAQEVKPMFEEPLQTAIVKEGDSVSLTCKVNKEADATIQWYRNDEPVKPDSNLIVEQLDDGYLKLTIQDARPEDVGVYRCEAVNISGKTATTAKVDLKYAKDEKLTVVEEVPLLFEMPIADVIAKIGERVELECKLLKEVDGMKITWSKDGSSIPSGVTTESYSNGLQKLIITDVQPEHVGNYRCTASNLATSIWTEGKLTVTGMPAKAEETAGEKPPEFVELLRSCTVTENNDAILRCRVEGVPKPIVKWMKDGEEVVTSERLKVEYLEDGTATLTIKNAKVSESGEYRCDATNSLGSAWTVAPLCVATEGALPTEGEAPDFVEPIRPVTVSEGEVAALEGKITGIPTPEVKWYRGDEELKSNEKISIECRGDGTQRLVVKNATLSDMGEYRCAASNEYGDVWCDVTLTVQVPSTVEEEVLSEAAPTFLKPLEEATANVGEEVALECKIVGQPMPEIKWYKDKQEITADNIHFKKETFPDGTARLIIKSAVKADAGEFRCEAQNPSGTARTEARLQVLYVDEVGVESEVCPEFIEDLKMVTANVGQQAVFECRHVHLA</sequence>
<protein>
    <recommendedName>
        <fullName evidence="11">Ig-like domain-containing protein</fullName>
    </recommendedName>
</protein>
<feature type="domain" description="Ig-like" evidence="11">
    <location>
        <begin position="1848"/>
        <end position="1940"/>
    </location>
</feature>
<feature type="domain" description="Ig-like" evidence="11">
    <location>
        <begin position="2048"/>
        <end position="2138"/>
    </location>
</feature>
<feature type="domain" description="Ig-like" evidence="11">
    <location>
        <begin position="3526"/>
        <end position="3615"/>
    </location>
</feature>
<feature type="domain" description="Ig-like" evidence="11">
    <location>
        <begin position="1953"/>
        <end position="2044"/>
    </location>
</feature>
<feature type="domain" description="Ig-like" evidence="11">
    <location>
        <begin position="2646"/>
        <end position="2736"/>
    </location>
</feature>
<dbReference type="GO" id="GO:0045989">
    <property type="term" value="P:positive regulation of striated muscle contraction"/>
    <property type="evidence" value="ECO:0007669"/>
    <property type="project" value="UniProtKB-ARBA"/>
</dbReference>
<feature type="domain" description="Ig-like" evidence="11">
    <location>
        <begin position="51"/>
        <end position="165"/>
    </location>
</feature>